<protein>
    <submittedName>
        <fullName evidence="1">Uncharacterized protein MANES_17G005400</fullName>
    </submittedName>
</protein>
<reference evidence="1" key="1">
    <citation type="submission" date="2018-02" db="EMBL/GenBank/DDBJ databases">
        <title>Rhizophora mucronata_Transcriptome.</title>
        <authorList>
            <person name="Meera S.P."/>
            <person name="Sreeshan A."/>
            <person name="Augustine A."/>
        </authorList>
    </citation>
    <scope>NUCLEOTIDE SEQUENCE</scope>
    <source>
        <tissue evidence="1">Leaf</tissue>
    </source>
</reference>
<dbReference type="EMBL" id="GGEC01031580">
    <property type="protein sequence ID" value="MBX12064.1"/>
    <property type="molecule type" value="Transcribed_RNA"/>
</dbReference>
<dbReference type="AlphaFoldDB" id="A0A2P2L247"/>
<name>A0A2P2L247_RHIMU</name>
<organism evidence="1">
    <name type="scientific">Rhizophora mucronata</name>
    <name type="common">Asiatic mangrove</name>
    <dbReference type="NCBI Taxonomy" id="61149"/>
    <lineage>
        <taxon>Eukaryota</taxon>
        <taxon>Viridiplantae</taxon>
        <taxon>Streptophyta</taxon>
        <taxon>Embryophyta</taxon>
        <taxon>Tracheophyta</taxon>
        <taxon>Spermatophyta</taxon>
        <taxon>Magnoliopsida</taxon>
        <taxon>eudicotyledons</taxon>
        <taxon>Gunneridae</taxon>
        <taxon>Pentapetalae</taxon>
        <taxon>rosids</taxon>
        <taxon>fabids</taxon>
        <taxon>Malpighiales</taxon>
        <taxon>Rhizophoraceae</taxon>
        <taxon>Rhizophora</taxon>
    </lineage>
</organism>
<evidence type="ECO:0000313" key="1">
    <source>
        <dbReference type="EMBL" id="MBX12064.1"/>
    </source>
</evidence>
<proteinExistence type="predicted"/>
<accession>A0A2P2L247</accession>
<sequence>MVQRRMQGEHWMVSLCLHRKAGESTSGKLSAVIPTYPCTEVVHAPHHIHNKAISIASLPFSLV</sequence>